<sequence>MSGDRVEQPVLLPLAAAADLATQAAKQGVSTPDYLGYHVLKSAYGVMHPAVIAFEQRPKVGQAGTEGEDSP</sequence>
<dbReference type="RefSeq" id="WP_009977910.1">
    <property type="nucleotide sequence ID" value="NZ_QXCT01000001.1"/>
</dbReference>
<organism evidence="1 2">
    <name type="scientific">Burkholderia thailandensis</name>
    <dbReference type="NCBI Taxonomy" id="57975"/>
    <lineage>
        <taxon>Bacteria</taxon>
        <taxon>Pseudomonadati</taxon>
        <taxon>Pseudomonadota</taxon>
        <taxon>Betaproteobacteria</taxon>
        <taxon>Burkholderiales</taxon>
        <taxon>Burkholderiaceae</taxon>
        <taxon>Burkholderia</taxon>
        <taxon>pseudomallei group</taxon>
    </lineage>
</organism>
<name>A0AAW9CLK5_BURTH</name>
<dbReference type="Proteomes" id="UP001272137">
    <property type="component" value="Unassembled WGS sequence"/>
</dbReference>
<dbReference type="EMBL" id="QXCT01000001">
    <property type="protein sequence ID" value="MDW9251435.1"/>
    <property type="molecule type" value="Genomic_DNA"/>
</dbReference>
<gene>
    <name evidence="1" type="ORF">C7S16_6622</name>
</gene>
<evidence type="ECO:0000313" key="2">
    <source>
        <dbReference type="Proteomes" id="UP001272137"/>
    </source>
</evidence>
<evidence type="ECO:0000313" key="1">
    <source>
        <dbReference type="EMBL" id="MDW9251435.1"/>
    </source>
</evidence>
<dbReference type="AlphaFoldDB" id="A0AAW9CLK5"/>
<accession>A0AAW9CLK5</accession>
<comment type="caution">
    <text evidence="1">The sequence shown here is derived from an EMBL/GenBank/DDBJ whole genome shotgun (WGS) entry which is preliminary data.</text>
</comment>
<proteinExistence type="predicted"/>
<protein>
    <submittedName>
        <fullName evidence="1">Uncharacterized protein</fullName>
    </submittedName>
</protein>
<reference evidence="1" key="1">
    <citation type="submission" date="2018-08" db="EMBL/GenBank/DDBJ databases">
        <title>Identification of Burkholderia cepacia strains that express a Burkholderia pseudomallei-like capsular polysaccharide.</title>
        <authorList>
            <person name="Burtnick M.N."/>
            <person name="Vongsouvath M."/>
            <person name="Newton P."/>
            <person name="Wuthiekanun V."/>
            <person name="Limmathurotsakul D."/>
            <person name="Brett P.J."/>
            <person name="Chantratita N."/>
            <person name="Dance D.A."/>
        </authorList>
    </citation>
    <scope>NUCLEOTIDE SEQUENCE</scope>
    <source>
        <strain evidence="1">SBXCC001</strain>
    </source>
</reference>